<comment type="catalytic activity">
    <reaction evidence="10 11">
        <text>carboxynorspermidine + H(+) = norspermidine + CO2</text>
        <dbReference type="Rhea" id="RHEA:34099"/>
        <dbReference type="ChEBI" id="CHEBI:15378"/>
        <dbReference type="ChEBI" id="CHEBI:16526"/>
        <dbReference type="ChEBI" id="CHEBI:57920"/>
        <dbReference type="ChEBI" id="CHEBI:65070"/>
        <dbReference type="EC" id="4.1.1.96"/>
    </reaction>
</comment>
<keyword evidence="4 11" id="KW-0210">Decarboxylase</keyword>
<evidence type="ECO:0000256" key="1">
    <source>
        <dbReference type="ARBA" id="ARBA00001933"/>
    </source>
</evidence>
<accession>A0A1Y6CYS6</accession>
<comment type="subcellular location">
    <subcellularLocation>
        <location evidence="11">Cytoplasm</location>
    </subcellularLocation>
</comment>
<keyword evidence="7 11" id="KW-0456">Lyase</keyword>
<keyword evidence="6 11" id="KW-0745">Spermidine biosynthesis</keyword>
<feature type="modified residue" description="N6-(pyridoxal phosphate)lysine" evidence="12">
    <location>
        <position position="46"/>
    </location>
</feature>
<evidence type="ECO:0000256" key="10">
    <source>
        <dbReference type="ARBA" id="ARBA00047389"/>
    </source>
</evidence>
<evidence type="ECO:0000256" key="5">
    <source>
        <dbReference type="ARBA" id="ARBA00022898"/>
    </source>
</evidence>
<evidence type="ECO:0000256" key="2">
    <source>
        <dbReference type="ARBA" id="ARBA00012259"/>
    </source>
</evidence>
<dbReference type="AlphaFoldDB" id="A0A1Y6CYS6"/>
<evidence type="ECO:0000256" key="6">
    <source>
        <dbReference type="ARBA" id="ARBA00023066"/>
    </source>
</evidence>
<evidence type="ECO:0000313" key="14">
    <source>
        <dbReference type="EMBL" id="SMF95818.1"/>
    </source>
</evidence>
<evidence type="ECO:0000256" key="9">
    <source>
        <dbReference type="ARBA" id="ARBA00047351"/>
    </source>
</evidence>
<dbReference type="GO" id="GO:0008836">
    <property type="term" value="F:diaminopimelate decarboxylase activity"/>
    <property type="evidence" value="ECO:0007669"/>
    <property type="project" value="TreeGrafter"/>
</dbReference>
<evidence type="ECO:0000256" key="7">
    <source>
        <dbReference type="ARBA" id="ARBA00023239"/>
    </source>
</evidence>
<protein>
    <recommendedName>
        <fullName evidence="3 11">Carboxynorspermidine/carboxyspermidine decarboxylase</fullName>
        <shortName evidence="11">CANS DC/CAS DC</shortName>
        <shortName evidence="11">CANSDC/CASDC</shortName>
        <ecNumber evidence="2 11">4.1.1.96</ecNumber>
    </recommendedName>
</protein>
<dbReference type="SUPFAM" id="SSF50621">
    <property type="entry name" value="Alanine racemase C-terminal domain-like"/>
    <property type="match status" value="1"/>
</dbReference>
<sequence>MHDQIPHFIPEYTPAFVYDESRIARQLALLAEVRRRSGARLLYSVKALPWEALLEAVLPEVDGFSASSLFEARWAAEFAHSAPRRVGLHITTPGFRAGDMDGIASVCDYLSFNSLEQWRRFLPGLPARVSPGIRVNPGLSFLDDPRYDPCRPYSKLGVPLAEFAAALAGEPGIAARIEGLHFHTLFESASFAPLRETLAHLEQGLGPRLDGLRWINLGGGYLLETERDVRDLAGVVLDFKRRHDLDVFFEPGKAVVGRAGSLATRVIDRFERGGKAVAVLDTGVHHLPEVFEYQKAPVLREHRPDGGHACLLVGCTCLAGDVFGEYRFDRPVQVGDAVVFENVGAYALVKASRFNGYDLPALYLRGADGSLRLAKRYGYGDYRRLWAADEAAPLDGSGPDI</sequence>
<dbReference type="STRING" id="1760988.SAMN02949497_3193"/>
<dbReference type="Gene3D" id="3.20.20.10">
    <property type="entry name" value="Alanine racemase"/>
    <property type="match status" value="1"/>
</dbReference>
<proteinExistence type="inferred from homology"/>
<dbReference type="Pfam" id="PF00278">
    <property type="entry name" value="Orn_DAP_Arg_deC"/>
    <property type="match status" value="1"/>
</dbReference>
<organism evidence="14 15">
    <name type="scientific">Methylomagnum ishizawai</name>
    <dbReference type="NCBI Taxonomy" id="1760988"/>
    <lineage>
        <taxon>Bacteria</taxon>
        <taxon>Pseudomonadati</taxon>
        <taxon>Pseudomonadota</taxon>
        <taxon>Gammaproteobacteria</taxon>
        <taxon>Methylococcales</taxon>
        <taxon>Methylococcaceae</taxon>
        <taxon>Methylomagnum</taxon>
    </lineage>
</organism>
<keyword evidence="11" id="KW-0620">Polyamine biosynthesis</keyword>
<dbReference type="InterPro" id="IPR022643">
    <property type="entry name" value="De-COase2_C"/>
</dbReference>
<keyword evidence="11" id="KW-0963">Cytoplasm</keyword>
<dbReference type="EC" id="4.1.1.96" evidence="2 11"/>
<dbReference type="RefSeq" id="WP_085216275.1">
    <property type="nucleotide sequence ID" value="NZ_FXAM01000001.1"/>
</dbReference>
<dbReference type="Proteomes" id="UP000192923">
    <property type="component" value="Unassembled WGS sequence"/>
</dbReference>
<dbReference type="Gene3D" id="2.40.37.10">
    <property type="entry name" value="Lyase, Ornithine Decarboxylase, Chain A, domain 1"/>
    <property type="match status" value="1"/>
</dbReference>
<name>A0A1Y6CYS6_9GAMM</name>
<evidence type="ECO:0000256" key="3">
    <source>
        <dbReference type="ARBA" id="ARBA00013633"/>
    </source>
</evidence>
<reference evidence="14 15" key="1">
    <citation type="submission" date="2016-12" db="EMBL/GenBank/DDBJ databases">
        <authorList>
            <person name="Song W.-J."/>
            <person name="Kurnit D.M."/>
        </authorList>
    </citation>
    <scope>NUCLEOTIDE SEQUENCE [LARGE SCALE GENOMIC DNA]</scope>
    <source>
        <strain evidence="14 15">175</strain>
    </source>
</reference>
<evidence type="ECO:0000256" key="8">
    <source>
        <dbReference type="ARBA" id="ARBA00025802"/>
    </source>
</evidence>
<dbReference type="EMBL" id="FXAM01000001">
    <property type="protein sequence ID" value="SMF95818.1"/>
    <property type="molecule type" value="Genomic_DNA"/>
</dbReference>
<dbReference type="PIRSF" id="PIRSF038941">
    <property type="entry name" value="NspC"/>
    <property type="match status" value="1"/>
</dbReference>
<evidence type="ECO:0000259" key="13">
    <source>
        <dbReference type="Pfam" id="PF00278"/>
    </source>
</evidence>
<dbReference type="GO" id="GO:0008295">
    <property type="term" value="P:spermidine biosynthetic process"/>
    <property type="evidence" value="ECO:0007669"/>
    <property type="project" value="UniProtKB-KW"/>
</dbReference>
<feature type="domain" description="Orn/DAP/Arg decarboxylase 2 C-terminal" evidence="13">
    <location>
        <begin position="17"/>
        <end position="344"/>
    </location>
</feature>
<evidence type="ECO:0000256" key="11">
    <source>
        <dbReference type="PIRNR" id="PIRNR038941"/>
    </source>
</evidence>
<keyword evidence="15" id="KW-1185">Reference proteome</keyword>
<keyword evidence="5 11" id="KW-0663">Pyridoxal phosphate</keyword>
<dbReference type="InterPro" id="IPR005730">
    <property type="entry name" value="Nsp_de-COase"/>
</dbReference>
<comment type="cofactor">
    <cofactor evidence="1 11 12">
        <name>pyridoxal 5'-phosphate</name>
        <dbReference type="ChEBI" id="CHEBI:597326"/>
    </cofactor>
</comment>
<dbReference type="OrthoDB" id="9804410at2"/>
<evidence type="ECO:0000256" key="12">
    <source>
        <dbReference type="PIRSR" id="PIRSR600183-50"/>
    </source>
</evidence>
<dbReference type="SUPFAM" id="SSF51419">
    <property type="entry name" value="PLP-binding barrel"/>
    <property type="match status" value="1"/>
</dbReference>
<dbReference type="PRINTS" id="PR01179">
    <property type="entry name" value="ODADCRBXLASE"/>
</dbReference>
<dbReference type="GO" id="GO:0045312">
    <property type="term" value="P:nor-spermidine biosynthetic process"/>
    <property type="evidence" value="ECO:0007669"/>
    <property type="project" value="InterPro"/>
</dbReference>
<evidence type="ECO:0000256" key="4">
    <source>
        <dbReference type="ARBA" id="ARBA00022793"/>
    </source>
</evidence>
<dbReference type="GO" id="GO:0005737">
    <property type="term" value="C:cytoplasm"/>
    <property type="evidence" value="ECO:0007669"/>
    <property type="project" value="UniProtKB-SubCell"/>
</dbReference>
<dbReference type="GO" id="GO:0009089">
    <property type="term" value="P:lysine biosynthetic process via diaminopimelate"/>
    <property type="evidence" value="ECO:0007669"/>
    <property type="project" value="TreeGrafter"/>
</dbReference>
<dbReference type="PANTHER" id="PTHR43727:SF1">
    <property type="entry name" value="CARBOXYNORSPERMIDINE_CARBOXYSPERMIDINE DECARBOXYLASE"/>
    <property type="match status" value="1"/>
</dbReference>
<dbReference type="InterPro" id="IPR009006">
    <property type="entry name" value="Ala_racemase/Decarboxylase_C"/>
</dbReference>
<comment type="subunit">
    <text evidence="11">Homodimer.</text>
</comment>
<comment type="function">
    <text evidence="11">Catalyzes the decarboxylation of carboxynorspermidine and carboxyspermidine.</text>
</comment>
<dbReference type="InterPro" id="IPR029066">
    <property type="entry name" value="PLP-binding_barrel"/>
</dbReference>
<dbReference type="InterPro" id="IPR000183">
    <property type="entry name" value="Orn/DAP/Arg_de-COase"/>
</dbReference>
<evidence type="ECO:0000313" key="15">
    <source>
        <dbReference type="Proteomes" id="UP000192923"/>
    </source>
</evidence>
<comment type="similarity">
    <text evidence="8 11">Belongs to the Orn/Lys/Arg decarboxylase class-II family. NspC subfamily.</text>
</comment>
<feature type="active site" description="Proton donor" evidence="12">
    <location>
        <position position="317"/>
    </location>
</feature>
<dbReference type="PANTHER" id="PTHR43727">
    <property type="entry name" value="DIAMINOPIMELATE DECARBOXYLASE"/>
    <property type="match status" value="1"/>
</dbReference>
<comment type="catalytic activity">
    <reaction evidence="9 11">
        <text>carboxyspermidine + H(+) = spermidine + CO2</text>
        <dbReference type="Rhea" id="RHEA:34095"/>
        <dbReference type="ChEBI" id="CHEBI:15378"/>
        <dbReference type="ChEBI" id="CHEBI:16526"/>
        <dbReference type="ChEBI" id="CHEBI:57834"/>
        <dbReference type="ChEBI" id="CHEBI:65072"/>
        <dbReference type="EC" id="4.1.1.96"/>
    </reaction>
</comment>
<gene>
    <name evidence="14" type="ORF">SAMN02949497_3193</name>
</gene>